<dbReference type="PANTHER" id="PTHR10621">
    <property type="entry name" value="UV EXCISION REPAIR PROTEIN RAD23"/>
    <property type="match status" value="1"/>
</dbReference>
<dbReference type="PANTHER" id="PTHR10621:SF38">
    <property type="entry name" value="UBIQUITIN DOMAIN-CONTAINING PROTEIN 7SL RNA1-RELATED"/>
    <property type="match status" value="1"/>
</dbReference>
<dbReference type="InterPro" id="IPR019954">
    <property type="entry name" value="Ubiquitin_CS"/>
</dbReference>
<accession>A0AAN9XHB6</accession>
<gene>
    <name evidence="2" type="ORF">VNO78_21061</name>
</gene>
<feature type="domain" description="Ubiquitin-like" evidence="1">
    <location>
        <begin position="1"/>
        <end position="72"/>
    </location>
</feature>
<dbReference type="InterPro" id="IPR029071">
    <property type="entry name" value="Ubiquitin-like_domsf"/>
</dbReference>
<reference evidence="2 3" key="1">
    <citation type="submission" date="2024-01" db="EMBL/GenBank/DDBJ databases">
        <title>The genomes of 5 underutilized Papilionoideae crops provide insights into root nodulation and disease resistanc.</title>
        <authorList>
            <person name="Jiang F."/>
        </authorList>
    </citation>
    <scope>NUCLEOTIDE SEQUENCE [LARGE SCALE GENOMIC DNA]</scope>
    <source>
        <strain evidence="2">DUOXIRENSHENG_FW03</strain>
        <tissue evidence="2">Leaves</tissue>
    </source>
</reference>
<dbReference type="SMART" id="SM00213">
    <property type="entry name" value="UBQ"/>
    <property type="match status" value="3"/>
</dbReference>
<feature type="domain" description="Ubiquitin-like" evidence="1">
    <location>
        <begin position="91"/>
        <end position="173"/>
    </location>
</feature>
<dbReference type="Proteomes" id="UP001386955">
    <property type="component" value="Unassembled WGS sequence"/>
</dbReference>
<dbReference type="Pfam" id="PF00240">
    <property type="entry name" value="ubiquitin"/>
    <property type="match status" value="3"/>
</dbReference>
<dbReference type="GO" id="GO:0031593">
    <property type="term" value="F:polyubiquitin modification-dependent protein binding"/>
    <property type="evidence" value="ECO:0007669"/>
    <property type="project" value="TreeGrafter"/>
</dbReference>
<evidence type="ECO:0000313" key="3">
    <source>
        <dbReference type="Proteomes" id="UP001386955"/>
    </source>
</evidence>
<protein>
    <recommendedName>
        <fullName evidence="1">Ubiquitin-like domain-containing protein</fullName>
    </recommendedName>
</protein>
<dbReference type="InterPro" id="IPR000626">
    <property type="entry name" value="Ubiquitin-like_dom"/>
</dbReference>
<dbReference type="GO" id="GO:0043130">
    <property type="term" value="F:ubiquitin binding"/>
    <property type="evidence" value="ECO:0007669"/>
    <property type="project" value="TreeGrafter"/>
</dbReference>
<dbReference type="GO" id="GO:0005829">
    <property type="term" value="C:cytosol"/>
    <property type="evidence" value="ECO:0007669"/>
    <property type="project" value="TreeGrafter"/>
</dbReference>
<organism evidence="2 3">
    <name type="scientific">Psophocarpus tetragonolobus</name>
    <name type="common">Winged bean</name>
    <name type="synonym">Dolichos tetragonolobus</name>
    <dbReference type="NCBI Taxonomy" id="3891"/>
    <lineage>
        <taxon>Eukaryota</taxon>
        <taxon>Viridiplantae</taxon>
        <taxon>Streptophyta</taxon>
        <taxon>Embryophyta</taxon>
        <taxon>Tracheophyta</taxon>
        <taxon>Spermatophyta</taxon>
        <taxon>Magnoliopsida</taxon>
        <taxon>eudicotyledons</taxon>
        <taxon>Gunneridae</taxon>
        <taxon>Pentapetalae</taxon>
        <taxon>rosids</taxon>
        <taxon>fabids</taxon>
        <taxon>Fabales</taxon>
        <taxon>Fabaceae</taxon>
        <taxon>Papilionoideae</taxon>
        <taxon>50 kb inversion clade</taxon>
        <taxon>NPAAA clade</taxon>
        <taxon>indigoferoid/millettioid clade</taxon>
        <taxon>Phaseoleae</taxon>
        <taxon>Psophocarpus</taxon>
    </lineage>
</organism>
<sequence>MDVNFELQRGRSFSIEVGYFDTVLEIKEKVQKYQNIPVSNQTLILNGQVLQDTDDPWKVEILHNTRIHLQVSPDNKEESKEHLVNSSQTKIQLNVKTASKTHVIPLEVDLNDTVLRLKERIHDMENVAAPVNRLLLHASTGFCFSNVSVELHDHQILRECEVSENSEIDVSFRASPTVSPSSKKLKLMVLPKSGTKKVPVEVNASDNVGELRKELQKLNQRVQFNLPQDGYFFIYKQNVMDDDRSFRWHHVAQGDTIEIFNGSVTGGS</sequence>
<dbReference type="PROSITE" id="PS50053">
    <property type="entry name" value="UBIQUITIN_2"/>
    <property type="match status" value="3"/>
</dbReference>
<dbReference type="GO" id="GO:0005654">
    <property type="term" value="C:nucleoplasm"/>
    <property type="evidence" value="ECO:0007669"/>
    <property type="project" value="TreeGrafter"/>
</dbReference>
<proteinExistence type="predicted"/>
<dbReference type="Gene3D" id="3.10.20.90">
    <property type="entry name" value="Phosphatidylinositol 3-kinase Catalytic Subunit, Chain A, domain 1"/>
    <property type="match status" value="3"/>
</dbReference>
<dbReference type="GO" id="GO:0043161">
    <property type="term" value="P:proteasome-mediated ubiquitin-dependent protein catabolic process"/>
    <property type="evidence" value="ECO:0007669"/>
    <property type="project" value="TreeGrafter"/>
</dbReference>
<dbReference type="FunFam" id="3.10.20.90:FF:000341">
    <property type="entry name" value="Ubiquitin-like superfamily protein"/>
    <property type="match status" value="1"/>
</dbReference>
<evidence type="ECO:0000259" key="1">
    <source>
        <dbReference type="PROSITE" id="PS50053"/>
    </source>
</evidence>
<name>A0AAN9XHB6_PSOTE</name>
<dbReference type="EMBL" id="JAYMYS010000005">
    <property type="protein sequence ID" value="KAK7392617.1"/>
    <property type="molecule type" value="Genomic_DNA"/>
</dbReference>
<evidence type="ECO:0000313" key="2">
    <source>
        <dbReference type="EMBL" id="KAK7392617.1"/>
    </source>
</evidence>
<feature type="domain" description="Ubiquitin-like" evidence="1">
    <location>
        <begin position="185"/>
        <end position="266"/>
    </location>
</feature>
<dbReference type="PROSITE" id="PS00299">
    <property type="entry name" value="UBIQUITIN_1"/>
    <property type="match status" value="1"/>
</dbReference>
<dbReference type="AlphaFoldDB" id="A0AAN9XHB6"/>
<dbReference type="GO" id="GO:0070628">
    <property type="term" value="F:proteasome binding"/>
    <property type="evidence" value="ECO:0007669"/>
    <property type="project" value="TreeGrafter"/>
</dbReference>
<keyword evidence="3" id="KW-1185">Reference proteome</keyword>
<comment type="caution">
    <text evidence="2">The sequence shown here is derived from an EMBL/GenBank/DDBJ whole genome shotgun (WGS) entry which is preliminary data.</text>
</comment>
<dbReference type="SUPFAM" id="SSF54236">
    <property type="entry name" value="Ubiquitin-like"/>
    <property type="match status" value="3"/>
</dbReference>
<dbReference type="CDD" id="cd17039">
    <property type="entry name" value="Ubl_ubiquitin_like"/>
    <property type="match status" value="3"/>
</dbReference>